<dbReference type="Proteomes" id="UP000315753">
    <property type="component" value="Unassembled WGS sequence"/>
</dbReference>
<keyword evidence="9" id="KW-1185">Reference proteome</keyword>
<accession>A0A540V1L8</accession>
<dbReference type="InterPro" id="IPR036390">
    <property type="entry name" value="WH_DNA-bd_sf"/>
</dbReference>
<dbReference type="PROSITE" id="PS51077">
    <property type="entry name" value="HTH_ICLR"/>
    <property type="match status" value="1"/>
</dbReference>
<evidence type="ECO:0000256" key="5">
    <source>
        <dbReference type="ARBA" id="ARBA00070406"/>
    </source>
</evidence>
<dbReference type="SMART" id="SM00346">
    <property type="entry name" value="HTH_ICLR"/>
    <property type="match status" value="1"/>
</dbReference>
<evidence type="ECO:0000256" key="2">
    <source>
        <dbReference type="ARBA" id="ARBA00023125"/>
    </source>
</evidence>
<feature type="domain" description="IclR-ED" evidence="7">
    <location>
        <begin position="69"/>
        <end position="250"/>
    </location>
</feature>
<keyword evidence="1" id="KW-0805">Transcription regulation</keyword>
<dbReference type="InterPro" id="IPR036388">
    <property type="entry name" value="WH-like_DNA-bd_sf"/>
</dbReference>
<gene>
    <name evidence="8" type="ORF">FKZ59_09100</name>
</gene>
<dbReference type="Gene3D" id="3.30.450.40">
    <property type="match status" value="1"/>
</dbReference>
<dbReference type="RefSeq" id="WP_141602445.1">
    <property type="nucleotide sequence ID" value="NZ_JARMSB010000021.1"/>
</dbReference>
<dbReference type="GO" id="GO:0003677">
    <property type="term" value="F:DNA binding"/>
    <property type="evidence" value="ECO:0007669"/>
    <property type="project" value="UniProtKB-KW"/>
</dbReference>
<evidence type="ECO:0000259" key="7">
    <source>
        <dbReference type="PROSITE" id="PS51078"/>
    </source>
</evidence>
<evidence type="ECO:0000256" key="1">
    <source>
        <dbReference type="ARBA" id="ARBA00023015"/>
    </source>
</evidence>
<dbReference type="SUPFAM" id="SSF55781">
    <property type="entry name" value="GAF domain-like"/>
    <property type="match status" value="1"/>
</dbReference>
<dbReference type="InterPro" id="IPR014757">
    <property type="entry name" value="Tscrpt_reg_IclR_C"/>
</dbReference>
<organism evidence="8 9">
    <name type="scientific">Ureibacillus terrenus</name>
    <dbReference type="NCBI Taxonomy" id="118246"/>
    <lineage>
        <taxon>Bacteria</taxon>
        <taxon>Bacillati</taxon>
        <taxon>Bacillota</taxon>
        <taxon>Bacilli</taxon>
        <taxon>Bacillales</taxon>
        <taxon>Caryophanaceae</taxon>
        <taxon>Ureibacillus</taxon>
    </lineage>
</organism>
<name>A0A540V1L8_9BACL</name>
<proteinExistence type="predicted"/>
<dbReference type="InterPro" id="IPR029016">
    <property type="entry name" value="GAF-like_dom_sf"/>
</dbReference>
<dbReference type="AlphaFoldDB" id="A0A540V1L8"/>
<dbReference type="PANTHER" id="PTHR30136:SF24">
    <property type="entry name" value="HTH-TYPE TRANSCRIPTIONAL REPRESSOR ALLR"/>
    <property type="match status" value="1"/>
</dbReference>
<dbReference type="PROSITE" id="PS51078">
    <property type="entry name" value="ICLR_ED"/>
    <property type="match status" value="1"/>
</dbReference>
<dbReference type="OrthoDB" id="9791752at2"/>
<dbReference type="GO" id="GO:0045892">
    <property type="term" value="P:negative regulation of DNA-templated transcription"/>
    <property type="evidence" value="ECO:0007669"/>
    <property type="project" value="TreeGrafter"/>
</dbReference>
<evidence type="ECO:0000313" key="9">
    <source>
        <dbReference type="Proteomes" id="UP000315753"/>
    </source>
</evidence>
<dbReference type="PANTHER" id="PTHR30136">
    <property type="entry name" value="HELIX-TURN-HELIX TRANSCRIPTIONAL REGULATOR, ICLR FAMILY"/>
    <property type="match status" value="1"/>
</dbReference>
<sequence length="262" mass="29803">MARTENSSLTNALKVLKTFSVEQTELSLDEIAAENNISKSTACRLLQTLESEGFIVQNTRSNTYHLGLSVLYLANAMLDRFSSLKEMTKYLKKCTEETGESSHIAVLQGKEVLYLKKEDNQYRVHLRSHIGKRNPAHCTASGLALLAYVDEHKIREWYADGFERPTKYSISSIEQLLERLEEGRRKGYFLSDREMVENVLSVGAPIFNRGGEVMASISIAGLYNRMKPQLSKIIRLVTETSKEISCMIQHTEEIFIHETRFG</sequence>
<evidence type="ECO:0000259" key="6">
    <source>
        <dbReference type="PROSITE" id="PS51077"/>
    </source>
</evidence>
<dbReference type="SUPFAM" id="SSF46785">
    <property type="entry name" value="Winged helix' DNA-binding domain"/>
    <property type="match status" value="1"/>
</dbReference>
<evidence type="ECO:0000256" key="4">
    <source>
        <dbReference type="ARBA" id="ARBA00058938"/>
    </source>
</evidence>
<dbReference type="GO" id="GO:0003700">
    <property type="term" value="F:DNA-binding transcription factor activity"/>
    <property type="evidence" value="ECO:0007669"/>
    <property type="project" value="TreeGrafter"/>
</dbReference>
<keyword evidence="3" id="KW-0804">Transcription</keyword>
<dbReference type="InterPro" id="IPR005471">
    <property type="entry name" value="Tscrpt_reg_IclR_N"/>
</dbReference>
<comment type="caution">
    <text evidence="8">The sequence shown here is derived from an EMBL/GenBank/DDBJ whole genome shotgun (WGS) entry which is preliminary data.</text>
</comment>
<dbReference type="Pfam" id="PF01614">
    <property type="entry name" value="IclR_C"/>
    <property type="match status" value="1"/>
</dbReference>
<dbReference type="InterPro" id="IPR050707">
    <property type="entry name" value="HTH_MetabolicPath_Reg"/>
</dbReference>
<keyword evidence="2" id="KW-0238">DNA-binding</keyword>
<evidence type="ECO:0000313" key="8">
    <source>
        <dbReference type="EMBL" id="TQE90652.1"/>
    </source>
</evidence>
<evidence type="ECO:0000256" key="3">
    <source>
        <dbReference type="ARBA" id="ARBA00023163"/>
    </source>
</evidence>
<dbReference type="Gene3D" id="1.10.10.10">
    <property type="entry name" value="Winged helix-like DNA-binding domain superfamily/Winged helix DNA-binding domain"/>
    <property type="match status" value="1"/>
</dbReference>
<comment type="function">
    <text evidence="4">May be an activator protein for the gylABX operon.</text>
</comment>
<dbReference type="Pfam" id="PF09339">
    <property type="entry name" value="HTH_IclR"/>
    <property type="match status" value="1"/>
</dbReference>
<feature type="domain" description="HTH iclR-type" evidence="6">
    <location>
        <begin position="6"/>
        <end position="68"/>
    </location>
</feature>
<dbReference type="EMBL" id="VIGD01000010">
    <property type="protein sequence ID" value="TQE90652.1"/>
    <property type="molecule type" value="Genomic_DNA"/>
</dbReference>
<protein>
    <recommendedName>
        <fullName evidence="5">Glycerol operon regulatory protein</fullName>
    </recommendedName>
</protein>
<reference evidence="8 9" key="1">
    <citation type="submission" date="2019-06" db="EMBL/GenBank/DDBJ databases">
        <title>Genome sequence of Ureibacillus terrenus.</title>
        <authorList>
            <person name="Maclea K.S."/>
            <person name="Simoes M."/>
        </authorList>
    </citation>
    <scope>NUCLEOTIDE SEQUENCE [LARGE SCALE GENOMIC DNA]</scope>
    <source>
        <strain evidence="8 9">ATCC BAA-384</strain>
    </source>
</reference>
<dbReference type="FunFam" id="1.10.10.10:FF:000056">
    <property type="entry name" value="IclR family transcriptional regulator"/>
    <property type="match status" value="1"/>
</dbReference>